<protein>
    <submittedName>
        <fullName evidence="1">Uncharacterized protein</fullName>
    </submittedName>
</protein>
<dbReference type="EMBL" id="WBZJ01000002">
    <property type="protein sequence ID" value="KAB3521010.1"/>
    <property type="molecule type" value="Genomic_DNA"/>
</dbReference>
<dbReference type="Proteomes" id="UP000436181">
    <property type="component" value="Unassembled WGS sequence"/>
</dbReference>
<dbReference type="RefSeq" id="WP_151844513.1">
    <property type="nucleotide sequence ID" value="NZ_WBZJ01000002.1"/>
</dbReference>
<evidence type="ECO:0000313" key="2">
    <source>
        <dbReference type="Proteomes" id="UP000436181"/>
    </source>
</evidence>
<evidence type="ECO:0000313" key="1">
    <source>
        <dbReference type="EMBL" id="KAB3521010.1"/>
    </source>
</evidence>
<sequence length="115" mass="13360">MVYTVSALFDGEPSQWGLRGDPYMWRDLQERFASTPLPETADELEVLIKGAFWAIIEAEASRDASGNPKHWQKRYWIERFSHGGLSSGSVSMYFWDLYGFPMLVERFNHYRATSD</sequence>
<gene>
    <name evidence="1" type="ORF">F8377_07265</name>
</gene>
<reference evidence="1 2" key="1">
    <citation type="submission" date="2019-10" db="EMBL/GenBank/DDBJ databases">
        <title>Corynebacterium sp novel species isolated from the respiratory tract of Marmot.</title>
        <authorList>
            <person name="Zhang G."/>
        </authorList>
    </citation>
    <scope>NUCLEOTIDE SEQUENCE [LARGE SCALE GENOMIC DNA]</scope>
    <source>
        <strain evidence="1 2">336</strain>
    </source>
</reference>
<proteinExistence type="predicted"/>
<name>A0ABQ6VDK7_9CORY</name>
<accession>A0ABQ6VDK7</accession>
<comment type="caution">
    <text evidence="1">The sequence shown here is derived from an EMBL/GenBank/DDBJ whole genome shotgun (WGS) entry which is preliminary data.</text>
</comment>
<organism evidence="1 2">
    <name type="scientific">Corynebacterium zhongnanshanii</name>
    <dbReference type="NCBI Taxonomy" id="2768834"/>
    <lineage>
        <taxon>Bacteria</taxon>
        <taxon>Bacillati</taxon>
        <taxon>Actinomycetota</taxon>
        <taxon>Actinomycetes</taxon>
        <taxon>Mycobacteriales</taxon>
        <taxon>Corynebacteriaceae</taxon>
        <taxon>Corynebacterium</taxon>
    </lineage>
</organism>
<keyword evidence="2" id="KW-1185">Reference proteome</keyword>